<dbReference type="Gene3D" id="3.40.50.10310">
    <property type="entry name" value="Creatininase"/>
    <property type="match status" value="1"/>
</dbReference>
<dbReference type="GO" id="GO:0046872">
    <property type="term" value="F:metal ion binding"/>
    <property type="evidence" value="ECO:0007669"/>
    <property type="project" value="UniProtKB-KW"/>
</dbReference>
<organism evidence="6">
    <name type="scientific">uncultured delta proteobacterium</name>
    <dbReference type="NCBI Taxonomy" id="34034"/>
    <lineage>
        <taxon>Bacteria</taxon>
        <taxon>Deltaproteobacteria</taxon>
        <taxon>environmental samples</taxon>
    </lineage>
</organism>
<sequence>MKKTALNEFSTRELREMLAAGKIDSAIAVFGSCESHGDHMPLGPDLFVPEAVARRAAERLEKTIVLPGIPFGTSLHYNAFPLAISLRFETTQAVAEDILESLITSGIKHILIFNGHDGNIPALEIAGRKVKNRHPEAVILFLPAWWNLLDARLPGLFEVWQGLGHGGEGETSITMAVKPDLVDISFAKRQMPEDLLKMGLDGNTLWDIAEVSATGATGDPTKATTAKGEKMLDALVDIVVGMIRAMERNTWAYDCRKEPRDVAE</sequence>
<dbReference type="EMBL" id="FLUQ01000005">
    <property type="protein sequence ID" value="SBW09315.1"/>
    <property type="molecule type" value="Genomic_DNA"/>
</dbReference>
<comment type="cofactor">
    <cofactor evidence="1">
        <name>Zn(2+)</name>
        <dbReference type="ChEBI" id="CHEBI:29105"/>
    </cofactor>
</comment>
<evidence type="ECO:0000256" key="5">
    <source>
        <dbReference type="ARBA" id="ARBA00024029"/>
    </source>
</evidence>
<comment type="similarity">
    <text evidence="5">Belongs to the creatininase superfamily.</text>
</comment>
<dbReference type="SUPFAM" id="SSF102215">
    <property type="entry name" value="Creatininase"/>
    <property type="match status" value="1"/>
</dbReference>
<dbReference type="GO" id="GO:0009231">
    <property type="term" value="P:riboflavin biosynthetic process"/>
    <property type="evidence" value="ECO:0007669"/>
    <property type="project" value="TreeGrafter"/>
</dbReference>
<dbReference type="GO" id="GO:0016811">
    <property type="term" value="F:hydrolase activity, acting on carbon-nitrogen (but not peptide) bonds, in linear amides"/>
    <property type="evidence" value="ECO:0007669"/>
    <property type="project" value="TreeGrafter"/>
</dbReference>
<dbReference type="PANTHER" id="PTHR35005">
    <property type="entry name" value="3-DEHYDRO-SCYLLO-INOSOSE HYDROLASE"/>
    <property type="match status" value="1"/>
</dbReference>
<proteinExistence type="inferred from homology"/>
<dbReference type="InterPro" id="IPR003785">
    <property type="entry name" value="Creatininase/forma_Hydrolase"/>
</dbReference>
<dbReference type="AlphaFoldDB" id="A0A212KCQ9"/>
<reference evidence="6" key="1">
    <citation type="submission" date="2016-04" db="EMBL/GenBank/DDBJ databases">
        <authorList>
            <person name="Evans L.H."/>
            <person name="Alamgir A."/>
            <person name="Owens N."/>
            <person name="Weber N.D."/>
            <person name="Virtaneva K."/>
            <person name="Barbian K."/>
            <person name="Babar A."/>
            <person name="Rosenke K."/>
        </authorList>
    </citation>
    <scope>NUCLEOTIDE SEQUENCE</scope>
    <source>
        <strain evidence="6">86</strain>
    </source>
</reference>
<evidence type="ECO:0000256" key="2">
    <source>
        <dbReference type="ARBA" id="ARBA00022723"/>
    </source>
</evidence>
<dbReference type="InterPro" id="IPR024087">
    <property type="entry name" value="Creatininase-like_sf"/>
</dbReference>
<keyword evidence="2" id="KW-0479">Metal-binding</keyword>
<evidence type="ECO:0000256" key="3">
    <source>
        <dbReference type="ARBA" id="ARBA00022801"/>
    </source>
</evidence>
<name>A0A212KCQ9_9DELT</name>
<protein>
    <submittedName>
        <fullName evidence="6">Creatininase</fullName>
    </submittedName>
</protein>
<accession>A0A212KCQ9</accession>
<evidence type="ECO:0000313" key="6">
    <source>
        <dbReference type="EMBL" id="SBW09315.1"/>
    </source>
</evidence>
<dbReference type="Pfam" id="PF02633">
    <property type="entry name" value="Creatininase"/>
    <property type="match status" value="1"/>
</dbReference>
<keyword evidence="4" id="KW-0862">Zinc</keyword>
<keyword evidence="3" id="KW-0378">Hydrolase</keyword>
<evidence type="ECO:0000256" key="4">
    <source>
        <dbReference type="ARBA" id="ARBA00022833"/>
    </source>
</evidence>
<dbReference type="PANTHER" id="PTHR35005:SF1">
    <property type="entry name" value="2-AMINO-5-FORMYLAMINO-6-RIBOSYLAMINOPYRIMIDIN-4(3H)-ONE 5'-MONOPHOSPHATE DEFORMYLASE"/>
    <property type="match status" value="1"/>
</dbReference>
<gene>
    <name evidence="6" type="ORF">KL86DPRO_50132</name>
</gene>
<evidence type="ECO:0000256" key="1">
    <source>
        <dbReference type="ARBA" id="ARBA00001947"/>
    </source>
</evidence>